<dbReference type="Proteomes" id="UP000593818">
    <property type="component" value="Chromosome"/>
</dbReference>
<protein>
    <submittedName>
        <fullName evidence="1">Uncharacterized protein</fullName>
    </submittedName>
</protein>
<organism evidence="1 2">
    <name type="scientific">Rhodococcus pyridinivorans</name>
    <dbReference type="NCBI Taxonomy" id="103816"/>
    <lineage>
        <taxon>Bacteria</taxon>
        <taxon>Bacillati</taxon>
        <taxon>Actinomycetota</taxon>
        <taxon>Actinomycetes</taxon>
        <taxon>Mycobacteriales</taxon>
        <taxon>Nocardiaceae</taxon>
        <taxon>Rhodococcus</taxon>
    </lineage>
</organism>
<dbReference type="AlphaFoldDB" id="A0A7M2XL62"/>
<name>A0A7M2XL62_9NOCA</name>
<keyword evidence="2" id="KW-1185">Reference proteome</keyword>
<accession>A0A7T7LG85</accession>
<accession>A0A7M2XL62</accession>
<evidence type="ECO:0000313" key="2">
    <source>
        <dbReference type="Proteomes" id="UP000593818"/>
    </source>
</evidence>
<dbReference type="EMBL" id="CP063450">
    <property type="protein sequence ID" value="QOV98092.1"/>
    <property type="molecule type" value="Genomic_DNA"/>
</dbReference>
<reference evidence="1 2" key="1">
    <citation type="submission" date="2020-10" db="EMBL/GenBank/DDBJ databases">
        <title>Whole genome sequence of oil-degrading bacteria Rhodococcus pyridinivorans strain 5Ap.</title>
        <authorList>
            <person name="Akhremchuk A.E."/>
            <person name="Valentovich L.N."/>
            <person name="Charniauskaya M.I."/>
            <person name="Bukliarevich H.A."/>
            <person name="Titok M.A."/>
        </authorList>
    </citation>
    <scope>NUCLEOTIDE SEQUENCE [LARGE SCALE GENOMIC DNA]</scope>
    <source>
        <strain evidence="1 2">5Ap</strain>
    </source>
</reference>
<gene>
    <name evidence="1" type="ORF">INP59_19735</name>
</gene>
<sequence length="320" mass="34950">MLGAMGELILRREANARGVTDAEIRRLVRNGTWTRLASGVFVQSDQYAGADDHARHALRARAFIANAGPTSALSHVSAAVLHGLDVWQIPLDDVHLTRNAPSGARRTPGRAMHAALFREADVVDRRGARVLSVARTITDVAATVPVEQAVVLADSALRAGLVASDELTRAVERMGSHPRIAHARRAVQLSSGCSDSAGESRSRVLFVREQIPMPLTQVDVFCADGRWLARVDFLWPEHGVIGEFDGRIKYRRDGVATTAAEDVVYREKLREDALRHAGWTVVRWTWQDLGTRGAVATKVREAFARAARGSGPTGRYATKK</sequence>
<evidence type="ECO:0000313" key="1">
    <source>
        <dbReference type="EMBL" id="QOV98092.1"/>
    </source>
</evidence>
<proteinExistence type="predicted"/>